<evidence type="ECO:0000256" key="1">
    <source>
        <dbReference type="SAM" id="MobiDB-lite"/>
    </source>
</evidence>
<organism evidence="2 3">
    <name type="scientific">Mytilus coruscus</name>
    <name type="common">Sea mussel</name>
    <dbReference type="NCBI Taxonomy" id="42192"/>
    <lineage>
        <taxon>Eukaryota</taxon>
        <taxon>Metazoa</taxon>
        <taxon>Spiralia</taxon>
        <taxon>Lophotrochozoa</taxon>
        <taxon>Mollusca</taxon>
        <taxon>Bivalvia</taxon>
        <taxon>Autobranchia</taxon>
        <taxon>Pteriomorphia</taxon>
        <taxon>Mytilida</taxon>
        <taxon>Mytiloidea</taxon>
        <taxon>Mytilidae</taxon>
        <taxon>Mytilinae</taxon>
        <taxon>Mytilus</taxon>
    </lineage>
</organism>
<evidence type="ECO:0000313" key="3">
    <source>
        <dbReference type="Proteomes" id="UP000507470"/>
    </source>
</evidence>
<protein>
    <submittedName>
        <fullName evidence="2">Uncharacterized protein</fullName>
    </submittedName>
</protein>
<proteinExistence type="predicted"/>
<gene>
    <name evidence="2" type="ORF">MCOR_2059</name>
</gene>
<dbReference type="AlphaFoldDB" id="A0A6J8A0R1"/>
<reference evidence="2 3" key="1">
    <citation type="submission" date="2020-06" db="EMBL/GenBank/DDBJ databases">
        <authorList>
            <person name="Li R."/>
            <person name="Bekaert M."/>
        </authorList>
    </citation>
    <scope>NUCLEOTIDE SEQUENCE [LARGE SCALE GENOMIC DNA]</scope>
    <source>
        <strain evidence="3">wild</strain>
    </source>
</reference>
<dbReference type="Proteomes" id="UP000507470">
    <property type="component" value="Unassembled WGS sequence"/>
</dbReference>
<sequence length="197" mass="21574">MFKNNDRISEGNIDIPFTATHRGSINYDCDVIWYDCVDSVTPTTQTDIDSMRSTTIVSPDGSNKHVQNVATVDIASSTKETIGPLSSNAPLTMTPALDRSTKKPYGTTKTKDTSMHISSSTKQLPPKPTSKATTLPTRSSTNIKIPSKGKNEGIKSTAEPAEELNNINGLEPRLRFSCRYTKISFSKHPNNEVIVIK</sequence>
<dbReference type="EMBL" id="CACVKT020000425">
    <property type="protein sequence ID" value="CAC5359035.1"/>
    <property type="molecule type" value="Genomic_DNA"/>
</dbReference>
<feature type="region of interest" description="Disordered" evidence="1">
    <location>
        <begin position="81"/>
        <end position="154"/>
    </location>
</feature>
<feature type="compositionally biased region" description="Polar residues" evidence="1">
    <location>
        <begin position="130"/>
        <end position="144"/>
    </location>
</feature>
<feature type="compositionally biased region" description="Polar residues" evidence="1">
    <location>
        <begin position="81"/>
        <end position="91"/>
    </location>
</feature>
<keyword evidence="3" id="KW-1185">Reference proteome</keyword>
<accession>A0A6J8A0R1</accession>
<dbReference type="OrthoDB" id="7873054at2759"/>
<evidence type="ECO:0000313" key="2">
    <source>
        <dbReference type="EMBL" id="CAC5359035.1"/>
    </source>
</evidence>
<name>A0A6J8A0R1_MYTCO</name>